<feature type="compositionally biased region" description="Polar residues" evidence="1">
    <location>
        <begin position="32"/>
        <end position="46"/>
    </location>
</feature>
<proteinExistence type="predicted"/>
<dbReference type="Proteomes" id="UP000196258">
    <property type="component" value="Unassembled WGS sequence"/>
</dbReference>
<evidence type="ECO:0000313" key="3">
    <source>
        <dbReference type="EMBL" id="OUQ03385.1"/>
    </source>
</evidence>
<dbReference type="PROSITE" id="PS50902">
    <property type="entry name" value="FLAVODOXIN_LIKE"/>
    <property type="match status" value="1"/>
</dbReference>
<dbReference type="EMBL" id="NFLB01000020">
    <property type="protein sequence ID" value="OUQ03385.1"/>
    <property type="molecule type" value="Genomic_DNA"/>
</dbReference>
<name>A0A1Y4QDP2_9FIRM</name>
<dbReference type="PROSITE" id="PS00201">
    <property type="entry name" value="FLAVODOXIN"/>
    <property type="match status" value="1"/>
</dbReference>
<dbReference type="AlphaFoldDB" id="A0A1Y4QDP2"/>
<dbReference type="PANTHER" id="PTHR39201:SF1">
    <property type="entry name" value="FLAVODOXIN-LIKE DOMAIN-CONTAINING PROTEIN"/>
    <property type="match status" value="1"/>
</dbReference>
<comment type="caution">
    <text evidence="3">The sequence shown here is derived from an EMBL/GenBank/DDBJ whole genome shotgun (WGS) entry which is preliminary data.</text>
</comment>
<dbReference type="GO" id="GO:0010181">
    <property type="term" value="F:FMN binding"/>
    <property type="evidence" value="ECO:0007669"/>
    <property type="project" value="InterPro"/>
</dbReference>
<dbReference type="InterPro" id="IPR008254">
    <property type="entry name" value="Flavodoxin/NO_synth"/>
</dbReference>
<dbReference type="SUPFAM" id="SSF52218">
    <property type="entry name" value="Flavoproteins"/>
    <property type="match status" value="1"/>
</dbReference>
<reference evidence="4" key="1">
    <citation type="submission" date="2017-04" db="EMBL/GenBank/DDBJ databases">
        <title>Function of individual gut microbiota members based on whole genome sequencing of pure cultures obtained from chicken caecum.</title>
        <authorList>
            <person name="Medvecky M."/>
            <person name="Cejkova D."/>
            <person name="Polansky O."/>
            <person name="Karasova D."/>
            <person name="Kubasova T."/>
            <person name="Cizek A."/>
            <person name="Rychlik I."/>
        </authorList>
    </citation>
    <scope>NUCLEOTIDE SEQUENCE [LARGE SCALE GENOMIC DNA]</scope>
    <source>
        <strain evidence="4">An149</strain>
    </source>
</reference>
<sequence>MNKKVIILIIALIIVAVTGISIYTLSKDDDNTTTANQQSDNTSVENNESDLETGNVLIVYFSQTGNTETVANIIHDNVGGDIVKLETTEAYPSDYDELVDYAQQEQQEDARPELSTVIENIEQYDTIFLGYPNWWGDMPMAIYTFLDTYDLSGKTIAPFITHGGSGLSGTPENIQEEELNASVTEGLAIDGDEASDSSEDVVEWLNSLGF</sequence>
<dbReference type="Gene3D" id="3.40.50.360">
    <property type="match status" value="1"/>
</dbReference>
<evidence type="ECO:0000256" key="1">
    <source>
        <dbReference type="SAM" id="MobiDB-lite"/>
    </source>
</evidence>
<protein>
    <submittedName>
        <fullName evidence="3">Flavodoxin</fullName>
    </submittedName>
</protein>
<dbReference type="RefSeq" id="WP_087258435.1">
    <property type="nucleotide sequence ID" value="NZ_NFLB01000020.1"/>
</dbReference>
<feature type="domain" description="Flavodoxin-like" evidence="2">
    <location>
        <begin position="56"/>
        <end position="209"/>
    </location>
</feature>
<accession>A0A1Y4QDP2</accession>
<dbReference type="InterPro" id="IPR029039">
    <property type="entry name" value="Flavoprotein-like_sf"/>
</dbReference>
<evidence type="ECO:0000313" key="4">
    <source>
        <dbReference type="Proteomes" id="UP000196258"/>
    </source>
</evidence>
<gene>
    <name evidence="3" type="ORF">B5E91_12805</name>
</gene>
<dbReference type="PANTHER" id="PTHR39201">
    <property type="entry name" value="EXPORTED PROTEIN-RELATED"/>
    <property type="match status" value="1"/>
</dbReference>
<evidence type="ECO:0000259" key="2">
    <source>
        <dbReference type="PROSITE" id="PS50902"/>
    </source>
</evidence>
<dbReference type="Pfam" id="PF12682">
    <property type="entry name" value="Flavodoxin_4"/>
    <property type="match status" value="1"/>
</dbReference>
<feature type="region of interest" description="Disordered" evidence="1">
    <location>
        <begin position="28"/>
        <end position="49"/>
    </location>
</feature>
<dbReference type="GO" id="GO:0016651">
    <property type="term" value="F:oxidoreductase activity, acting on NAD(P)H"/>
    <property type="evidence" value="ECO:0007669"/>
    <property type="project" value="UniProtKB-ARBA"/>
</dbReference>
<dbReference type="InterPro" id="IPR001226">
    <property type="entry name" value="Flavodoxin_CS"/>
</dbReference>
<dbReference type="GO" id="GO:0009055">
    <property type="term" value="F:electron transfer activity"/>
    <property type="evidence" value="ECO:0007669"/>
    <property type="project" value="InterPro"/>
</dbReference>
<organism evidence="3 4">
    <name type="scientific">Thomasclavelia spiroformis</name>
    <dbReference type="NCBI Taxonomy" id="29348"/>
    <lineage>
        <taxon>Bacteria</taxon>
        <taxon>Bacillati</taxon>
        <taxon>Bacillota</taxon>
        <taxon>Erysipelotrichia</taxon>
        <taxon>Erysipelotrichales</taxon>
        <taxon>Coprobacillaceae</taxon>
        <taxon>Thomasclavelia</taxon>
    </lineage>
</organism>